<evidence type="ECO:0000256" key="4">
    <source>
        <dbReference type="ARBA" id="ARBA00022741"/>
    </source>
</evidence>
<accession>A0ABC8X2G6</accession>
<evidence type="ECO:0000259" key="9">
    <source>
        <dbReference type="Pfam" id="PF18052"/>
    </source>
</evidence>
<name>A0ABC8X2G6_9POAL</name>
<dbReference type="InterPro" id="IPR027417">
    <property type="entry name" value="P-loop_NTPase"/>
</dbReference>
<dbReference type="GO" id="GO:0009626">
    <property type="term" value="P:plant-type hypersensitive response"/>
    <property type="evidence" value="ECO:0007669"/>
    <property type="project" value="UniProtKB-ARBA"/>
</dbReference>
<dbReference type="GO" id="GO:0005524">
    <property type="term" value="F:ATP binding"/>
    <property type="evidence" value="ECO:0007669"/>
    <property type="project" value="UniProtKB-KW"/>
</dbReference>
<dbReference type="Pfam" id="PF18052">
    <property type="entry name" value="Rx_N"/>
    <property type="match status" value="1"/>
</dbReference>
<dbReference type="InterPro" id="IPR038005">
    <property type="entry name" value="RX-like_CC"/>
</dbReference>
<dbReference type="Pfam" id="PF00931">
    <property type="entry name" value="NB-ARC"/>
    <property type="match status" value="1"/>
</dbReference>
<dbReference type="Gene3D" id="3.80.10.10">
    <property type="entry name" value="Ribonuclease Inhibitor"/>
    <property type="match status" value="2"/>
</dbReference>
<evidence type="ECO:0000313" key="13">
    <source>
        <dbReference type="Proteomes" id="UP001497457"/>
    </source>
</evidence>
<evidence type="ECO:0000256" key="5">
    <source>
        <dbReference type="ARBA" id="ARBA00022821"/>
    </source>
</evidence>
<reference evidence="13" key="1">
    <citation type="submission" date="2024-06" db="EMBL/GenBank/DDBJ databases">
        <authorList>
            <person name="Ryan C."/>
        </authorList>
    </citation>
    <scope>NUCLEOTIDE SEQUENCE [LARGE SCALE GENOMIC DNA]</scope>
</reference>
<evidence type="ECO:0000313" key="12">
    <source>
        <dbReference type="EMBL" id="CAL4918459.1"/>
    </source>
</evidence>
<feature type="domain" description="Disease resistance protein winged helix" evidence="10">
    <location>
        <begin position="452"/>
        <end position="522"/>
    </location>
</feature>
<dbReference type="GO" id="GO:0002758">
    <property type="term" value="P:innate immune response-activating signaling pathway"/>
    <property type="evidence" value="ECO:0007669"/>
    <property type="project" value="UniProtKB-ARBA"/>
</dbReference>
<dbReference type="SUPFAM" id="SSF52540">
    <property type="entry name" value="P-loop containing nucleoside triphosphate hydrolases"/>
    <property type="match status" value="1"/>
</dbReference>
<dbReference type="Pfam" id="PF23559">
    <property type="entry name" value="WHD_DRP"/>
    <property type="match status" value="1"/>
</dbReference>
<evidence type="ECO:0000256" key="2">
    <source>
        <dbReference type="ARBA" id="ARBA00022614"/>
    </source>
</evidence>
<evidence type="ECO:0000259" key="8">
    <source>
        <dbReference type="Pfam" id="PF00931"/>
    </source>
</evidence>
<dbReference type="PANTHER" id="PTHR36766">
    <property type="entry name" value="PLANT BROAD-SPECTRUM MILDEW RESISTANCE PROTEIN RPW8"/>
    <property type="match status" value="1"/>
</dbReference>
<dbReference type="InterPro" id="IPR002182">
    <property type="entry name" value="NB-ARC"/>
</dbReference>
<dbReference type="Pfam" id="PF23598">
    <property type="entry name" value="LRR_14"/>
    <property type="match status" value="1"/>
</dbReference>
<evidence type="ECO:0000256" key="7">
    <source>
        <dbReference type="ARBA" id="ARBA00023054"/>
    </source>
</evidence>
<reference evidence="12 13" key="2">
    <citation type="submission" date="2024-10" db="EMBL/GenBank/DDBJ databases">
        <authorList>
            <person name="Ryan C."/>
        </authorList>
    </citation>
    <scope>NUCLEOTIDE SEQUENCE [LARGE SCALE GENOMIC DNA]</scope>
</reference>
<keyword evidence="6" id="KW-0067">ATP-binding</keyword>
<keyword evidence="3" id="KW-0677">Repeat</keyword>
<comment type="similarity">
    <text evidence="1">Belongs to the disease resistance NB-LRR family.</text>
</comment>
<dbReference type="InterPro" id="IPR058922">
    <property type="entry name" value="WHD_DRP"/>
</dbReference>
<keyword evidence="5" id="KW-0611">Plant defense</keyword>
<keyword evidence="2" id="KW-0433">Leucine-rich repeat</keyword>
<dbReference type="InterPro" id="IPR003591">
    <property type="entry name" value="Leu-rich_rpt_typical-subtyp"/>
</dbReference>
<dbReference type="GO" id="GO:0042742">
    <property type="term" value="P:defense response to bacterium"/>
    <property type="evidence" value="ECO:0007669"/>
    <property type="project" value="UniProtKB-ARBA"/>
</dbReference>
<organism evidence="12 13">
    <name type="scientific">Urochloa decumbens</name>
    <dbReference type="NCBI Taxonomy" id="240449"/>
    <lineage>
        <taxon>Eukaryota</taxon>
        <taxon>Viridiplantae</taxon>
        <taxon>Streptophyta</taxon>
        <taxon>Embryophyta</taxon>
        <taxon>Tracheophyta</taxon>
        <taxon>Spermatophyta</taxon>
        <taxon>Magnoliopsida</taxon>
        <taxon>Liliopsida</taxon>
        <taxon>Poales</taxon>
        <taxon>Poaceae</taxon>
        <taxon>PACMAD clade</taxon>
        <taxon>Panicoideae</taxon>
        <taxon>Panicodae</taxon>
        <taxon>Paniceae</taxon>
        <taxon>Melinidinae</taxon>
        <taxon>Urochloa</taxon>
    </lineage>
</organism>
<evidence type="ECO:0000256" key="6">
    <source>
        <dbReference type="ARBA" id="ARBA00022840"/>
    </source>
</evidence>
<evidence type="ECO:0000256" key="3">
    <source>
        <dbReference type="ARBA" id="ARBA00022737"/>
    </source>
</evidence>
<dbReference type="PANTHER" id="PTHR36766:SF36">
    <property type="entry name" value="AAA+ ATPASE DOMAIN-CONTAINING PROTEIN"/>
    <property type="match status" value="1"/>
</dbReference>
<feature type="domain" description="Disease resistance R13L4/SHOC-2-like LRR" evidence="11">
    <location>
        <begin position="569"/>
        <end position="960"/>
    </location>
</feature>
<dbReference type="SMART" id="SM00369">
    <property type="entry name" value="LRR_TYP"/>
    <property type="match status" value="3"/>
</dbReference>
<dbReference type="Gene3D" id="1.20.5.4130">
    <property type="match status" value="1"/>
</dbReference>
<dbReference type="InterPro" id="IPR055414">
    <property type="entry name" value="LRR_R13L4/SHOC2-like"/>
</dbReference>
<dbReference type="Gene3D" id="1.10.10.10">
    <property type="entry name" value="Winged helix-like DNA-binding domain superfamily/Winged helix DNA-binding domain"/>
    <property type="match status" value="1"/>
</dbReference>
<dbReference type="InterPro" id="IPR032675">
    <property type="entry name" value="LRR_dom_sf"/>
</dbReference>
<dbReference type="InterPro" id="IPR036388">
    <property type="entry name" value="WH-like_DNA-bd_sf"/>
</dbReference>
<proteinExistence type="inferred from homology"/>
<feature type="domain" description="Disease resistance N-terminal" evidence="9">
    <location>
        <begin position="10"/>
        <end position="90"/>
    </location>
</feature>
<evidence type="ECO:0000259" key="10">
    <source>
        <dbReference type="Pfam" id="PF23559"/>
    </source>
</evidence>
<dbReference type="Proteomes" id="UP001497457">
    <property type="component" value="Chromosome 13rd"/>
</dbReference>
<evidence type="ECO:0000256" key="1">
    <source>
        <dbReference type="ARBA" id="ARBA00008894"/>
    </source>
</evidence>
<keyword evidence="7" id="KW-0175">Coiled coil</keyword>
<feature type="domain" description="NB-ARC" evidence="8">
    <location>
        <begin position="214"/>
        <end position="365"/>
    </location>
</feature>
<dbReference type="InterPro" id="IPR042197">
    <property type="entry name" value="Apaf_helical"/>
</dbReference>
<protein>
    <submittedName>
        <fullName evidence="12">Uncharacterized protein</fullName>
    </submittedName>
</protein>
<evidence type="ECO:0000259" key="11">
    <source>
        <dbReference type="Pfam" id="PF23598"/>
    </source>
</evidence>
<dbReference type="Gene3D" id="3.40.50.300">
    <property type="entry name" value="P-loop containing nucleotide triphosphate hydrolases"/>
    <property type="match status" value="1"/>
</dbReference>
<dbReference type="EMBL" id="OZ075123">
    <property type="protein sequence ID" value="CAL4918459.1"/>
    <property type="molecule type" value="Genomic_DNA"/>
</dbReference>
<keyword evidence="13" id="KW-1185">Reference proteome</keyword>
<gene>
    <name evidence="12" type="ORF">URODEC1_LOCUS19176</name>
</gene>
<sequence length="1097" mass="123238">MAVVLDAFASKLTDILMGMAKEEVEMLLGVPGEITKLETTLGDLSSILGDAERRRIRDSAVERWVRELKDVMYDADDILDLCRIMEGGEDPTSSSPAAPKTNSWCWNLFFCFRNPVVAHEIGKKIKALNQRLVEIAERSSRFGFITQAINSSGYPINNSTNPWSDSNTKTGSSIVMSDVVGEKIEEDTKKIVDLLIKKVDAPVGLKGNNVVVDVAITGMGGIGKTTLARMIFGDSRVEENFGERIWLSVNQEFNEISVLQSVLASFGANHDGCAGNKDLLERALKNMVQQKKKFLLVMDDVWSEKMWNELLRVPLGHGASGSRVLVTTRNDGVARGMKAQHLHRVDKLKSDDAWVLLKKQVVINESDDEDYVDGLKGIGMEIVDRCDCLPLALKVIGGVLRRKNRTRDAWKDVSSHDTWLTTGIDEDINKAVYLSYEDLPPHLKQCFVYCSLFPKDELIRQGVIVQLWMAEGHIHNKLSSKAVEDLGTEYYRELVSRNLLEPDKSSYGLSACIMHDVVRSFAHYIMKGQGVLLIEGQDANRALSIPKLRLLSIANKAVGLDTLQKQASLRTLMLFGSTTVLLKDLLNKLSCLRVLYINEADKVEVPGSICHLRHLRYLCLSSTSISMIPRDIGDLKFLHAIDLCGCTNISELPSSIIKLRKLRSLNFRDTTITSVPRGFRELEDLVIVWGFPTHSDDSAGGWCNLQELGPLLKLQELEISGLEKTPSGSMAAKAMLSSKHHLTDLFLIFTSRLGENGEVQDDISEEEHERIEDVLSNLCPPTCMEKLDIIGYFARGLPQWMSTMSAFGSLRRLVLDDYACCTQLPNGLGQLPFLDYFWVDRAPSVQCIGHDFLVPSLGGEAAGCKGEVQVPTETRHSKRQPHHTSHGAGGVVFPKLRKLGFEGMLRWTEWEWEQHVPAMPVLEQLWVQNCKLQCLPAGLAQHACRLRELDLTNIQHLVSVENFPSLVKLWSYGNPRLERIRNNPSLQCMHISRCRALKELDGLPSLRSLEWWDLDAEALPEYLRDAKLNKLRVDCSPKLLKLISLQDDSSEWGKIRHVQQVKVYGKESNEDSVDRHIFYTKEPYSFEAIMDESTDED</sequence>
<dbReference type="FunFam" id="1.10.10.10:FF:000322">
    <property type="entry name" value="Probable disease resistance protein At1g63360"/>
    <property type="match status" value="1"/>
</dbReference>
<dbReference type="Gene3D" id="1.10.8.430">
    <property type="entry name" value="Helical domain of apoptotic protease-activating factors"/>
    <property type="match status" value="1"/>
</dbReference>
<dbReference type="PRINTS" id="PR00364">
    <property type="entry name" value="DISEASERSIST"/>
</dbReference>
<dbReference type="CDD" id="cd14798">
    <property type="entry name" value="RX-CC_like"/>
    <property type="match status" value="1"/>
</dbReference>
<dbReference type="InterPro" id="IPR041118">
    <property type="entry name" value="Rx_N"/>
</dbReference>
<dbReference type="SUPFAM" id="SSF52058">
    <property type="entry name" value="L domain-like"/>
    <property type="match status" value="1"/>
</dbReference>
<keyword evidence="4" id="KW-0547">Nucleotide-binding</keyword>
<dbReference type="AlphaFoldDB" id="A0ABC8X2G6"/>